<protein>
    <submittedName>
        <fullName evidence="1">Uncharacterized protein</fullName>
    </submittedName>
</protein>
<accession>X6MIH3</accession>
<dbReference type="AlphaFoldDB" id="X6MIH3"/>
<dbReference type="InterPro" id="IPR051478">
    <property type="entry name" value="Beta-lactamase-like_AB/R"/>
</dbReference>
<dbReference type="Proteomes" id="UP000023152">
    <property type="component" value="Unassembled WGS sequence"/>
</dbReference>
<dbReference type="SUPFAM" id="SSF56601">
    <property type="entry name" value="beta-lactamase/transpeptidase-like"/>
    <property type="match status" value="1"/>
</dbReference>
<reference evidence="1 2" key="1">
    <citation type="journal article" date="2013" name="Curr. Biol.">
        <title>The Genome of the Foraminiferan Reticulomyxa filosa.</title>
        <authorList>
            <person name="Glockner G."/>
            <person name="Hulsmann N."/>
            <person name="Schleicher M."/>
            <person name="Noegel A.A."/>
            <person name="Eichinger L."/>
            <person name="Gallinger C."/>
            <person name="Pawlowski J."/>
            <person name="Sierra R."/>
            <person name="Euteneuer U."/>
            <person name="Pillet L."/>
            <person name="Moustafa A."/>
            <person name="Platzer M."/>
            <person name="Groth M."/>
            <person name="Szafranski K."/>
            <person name="Schliwa M."/>
        </authorList>
    </citation>
    <scope>NUCLEOTIDE SEQUENCE [LARGE SCALE GENOMIC DNA]</scope>
</reference>
<keyword evidence="2" id="KW-1185">Reference proteome</keyword>
<evidence type="ECO:0000313" key="2">
    <source>
        <dbReference type="Proteomes" id="UP000023152"/>
    </source>
</evidence>
<dbReference type="InterPro" id="IPR012338">
    <property type="entry name" value="Beta-lactam/transpept-like"/>
</dbReference>
<proteinExistence type="predicted"/>
<dbReference type="OrthoDB" id="6220758at2759"/>
<organism evidence="1 2">
    <name type="scientific">Reticulomyxa filosa</name>
    <dbReference type="NCBI Taxonomy" id="46433"/>
    <lineage>
        <taxon>Eukaryota</taxon>
        <taxon>Sar</taxon>
        <taxon>Rhizaria</taxon>
        <taxon>Retaria</taxon>
        <taxon>Foraminifera</taxon>
        <taxon>Monothalamids</taxon>
        <taxon>Reticulomyxidae</taxon>
        <taxon>Reticulomyxa</taxon>
    </lineage>
</organism>
<dbReference type="OMA" id="AFDIMIN"/>
<dbReference type="EMBL" id="ASPP01021020">
    <property type="protein sequence ID" value="ETO12855.1"/>
    <property type="molecule type" value="Genomic_DNA"/>
</dbReference>
<name>X6MIH3_RETFI</name>
<evidence type="ECO:0000313" key="1">
    <source>
        <dbReference type="EMBL" id="ETO12855.1"/>
    </source>
</evidence>
<gene>
    <name evidence="1" type="ORF">RFI_24521</name>
</gene>
<dbReference type="PANTHER" id="PTHR22935">
    <property type="entry name" value="PENICILLIN-BINDING PROTEIN"/>
    <property type="match status" value="1"/>
</dbReference>
<comment type="caution">
    <text evidence="1">The sequence shown here is derived from an EMBL/GenBank/DDBJ whole genome shotgun (WGS) entry which is preliminary data.</text>
</comment>
<sequence>MLGRINKYSLIIPSNLYPIYSDLSFDLLGNVLAEINGTWKYVYGGVKQQMCVGMLAGVKSPIVELYWDSPSGQMYSTPNDIALFLKWLFANVDYHTSSIQSDIHVLSKQTLSEWMQPAEVLGECRGNLFPWKTLTFILSQVEAACLFFLLVRNEYYEKNILTGAIEGYNSMLYFSPLMKFGGVAYYAEGGLTNNPIWGDVLNEIYKAFDIMINYLSNNNLTPVYPSYVDAIVGVYQSMWANVAVNMSVQWFQKDHNNDNSKFVGILTDDDNSYYRLVWDNRPISGGNDSIVFYLETIGNNSCEATGGNMEVLLEKDQDTILGFYSPSYWTLHGPRFWTKVA</sequence>
<dbReference type="PANTHER" id="PTHR22935:SF95">
    <property type="entry name" value="BETA-LACTAMASE-LIKE 1-RELATED"/>
    <property type="match status" value="1"/>
</dbReference>